<protein>
    <submittedName>
        <fullName evidence="1">Uncharacterized protein</fullName>
    </submittedName>
</protein>
<reference evidence="1" key="2">
    <citation type="journal article" date="2019" name="Genome Biol. Evol.">
        <title>Day and night: Metabolic profiles and evolutionary relationships of six axenic non-marine cyanobacteria.</title>
        <authorList>
            <person name="Will S.E."/>
            <person name="Henke P."/>
            <person name="Boedeker C."/>
            <person name="Huang S."/>
            <person name="Brinkmann H."/>
            <person name="Rohde M."/>
            <person name="Jarek M."/>
            <person name="Friedl T."/>
            <person name="Seufert S."/>
            <person name="Schumacher M."/>
            <person name="Overmann J."/>
            <person name="Neumann-Schaal M."/>
            <person name="Petersen J."/>
        </authorList>
    </citation>
    <scope>NUCLEOTIDE SEQUENCE [LARGE SCALE GENOMIC DNA]</scope>
    <source>
        <strain evidence="1">PCC 7102</strain>
    </source>
</reference>
<evidence type="ECO:0000313" key="1">
    <source>
        <dbReference type="EMBL" id="RUT00989.1"/>
    </source>
</evidence>
<dbReference type="EMBL" id="RSCL01000021">
    <property type="protein sequence ID" value="RUT00989.1"/>
    <property type="molecule type" value="Genomic_DNA"/>
</dbReference>
<dbReference type="OrthoDB" id="5520832at2"/>
<sequence>MSDKLFSLAKQIEQIKQQSQAGFSETKEFNKNDSESISENRLLQLEQSLKSRQETLQKGLINKNPLRRTEKRSSFAESLSQGNFAEQFARPSNAILKENFNNEQDIHKFVNSLFQPDVRLNWKAEIEKAINLNPDQKEAWLITSSEKEIILGCWLNVWNKTLQEMTNPSIIRPTTQVNQNLLNQTHPSDINIITHLCKYINNHKLCMYVPDLQKINAVNNKVKYKLTGYSKKNINSIQGNPEHIKDLLKLLAVGAHFVIIDSSRDNERTNGQKIPNFYDQFPLNNAWALYHSHYAKVIASKPVSAGNLKTAKVYPDFVTGEITPNVCPFIVSLLIGRTAWSMPIIGDYNTFLQLEGWPQTGLTSTRHGQDFKVHDETKWNISTYGACPYSEKRGTTVFLAHARWNPQPSSGTIMAPYVGAEEAQDWLDTTLIQ</sequence>
<dbReference type="RefSeq" id="WP_127085126.1">
    <property type="nucleotide sequence ID" value="NZ_RSCL01000021.1"/>
</dbReference>
<dbReference type="AlphaFoldDB" id="A0A433V4H9"/>
<evidence type="ECO:0000313" key="2">
    <source>
        <dbReference type="Proteomes" id="UP000271624"/>
    </source>
</evidence>
<organism evidence="1 2">
    <name type="scientific">Dulcicalothrix desertica PCC 7102</name>
    <dbReference type="NCBI Taxonomy" id="232991"/>
    <lineage>
        <taxon>Bacteria</taxon>
        <taxon>Bacillati</taxon>
        <taxon>Cyanobacteriota</taxon>
        <taxon>Cyanophyceae</taxon>
        <taxon>Nostocales</taxon>
        <taxon>Calotrichaceae</taxon>
        <taxon>Dulcicalothrix</taxon>
    </lineage>
</organism>
<proteinExistence type="predicted"/>
<keyword evidence="2" id="KW-1185">Reference proteome</keyword>
<dbReference type="Proteomes" id="UP000271624">
    <property type="component" value="Unassembled WGS sequence"/>
</dbReference>
<accession>A0A433V4H9</accession>
<comment type="caution">
    <text evidence="1">The sequence shown here is derived from an EMBL/GenBank/DDBJ whole genome shotgun (WGS) entry which is preliminary data.</text>
</comment>
<gene>
    <name evidence="1" type="ORF">DSM106972_069950</name>
</gene>
<name>A0A433V4H9_9CYAN</name>
<reference evidence="1" key="1">
    <citation type="submission" date="2018-12" db="EMBL/GenBank/DDBJ databases">
        <authorList>
            <person name="Will S."/>
            <person name="Neumann-Schaal M."/>
            <person name="Henke P."/>
        </authorList>
    </citation>
    <scope>NUCLEOTIDE SEQUENCE</scope>
    <source>
        <strain evidence="1">PCC 7102</strain>
    </source>
</reference>